<dbReference type="PANTHER" id="PTHR43649:SF34">
    <property type="entry name" value="ABC TRANSPORTER PERIPLASMIC-BINDING PROTEIN YCJN-RELATED"/>
    <property type="match status" value="1"/>
</dbReference>
<evidence type="ECO:0000313" key="6">
    <source>
        <dbReference type="EMBL" id="MCY1078813.1"/>
    </source>
</evidence>
<proteinExistence type="inferred from homology"/>
<comment type="caution">
    <text evidence="6">The sequence shown here is derived from an EMBL/GenBank/DDBJ whole genome shotgun (WGS) entry which is preliminary data.</text>
</comment>
<dbReference type="InterPro" id="IPR050490">
    <property type="entry name" value="Bact_solute-bd_prot1"/>
</dbReference>
<dbReference type="Proteomes" id="UP001207654">
    <property type="component" value="Unassembled WGS sequence"/>
</dbReference>
<dbReference type="EMBL" id="JAPNKA010000001">
    <property type="protein sequence ID" value="MCY1078813.1"/>
    <property type="molecule type" value="Genomic_DNA"/>
</dbReference>
<dbReference type="CDD" id="cd14750">
    <property type="entry name" value="PBP2_TMBP"/>
    <property type="match status" value="1"/>
</dbReference>
<comment type="similarity">
    <text evidence="2">Belongs to the bacterial solute-binding protein 1 family.</text>
</comment>
<name>A0ABT4AAW1_9BACT</name>
<comment type="subcellular location">
    <subcellularLocation>
        <location evidence="1">Periplasm</location>
    </subcellularLocation>
</comment>
<reference evidence="6 7" key="1">
    <citation type="submission" date="2022-11" db="EMBL/GenBank/DDBJ databases">
        <title>Minimal conservation of predation-associated metabolite biosynthetic gene clusters underscores biosynthetic potential of Myxococcota including descriptions for ten novel species: Archangium lansinium sp. nov., Myxococcus landrumus sp. nov., Nannocystis bai.</title>
        <authorList>
            <person name="Ahearne A."/>
            <person name="Stevens C."/>
            <person name="Phillips K."/>
        </authorList>
    </citation>
    <scope>NUCLEOTIDE SEQUENCE [LARGE SCALE GENOMIC DNA]</scope>
    <source>
        <strain evidence="6 7">MIWBW</strain>
    </source>
</reference>
<evidence type="ECO:0000313" key="7">
    <source>
        <dbReference type="Proteomes" id="UP001207654"/>
    </source>
</evidence>
<gene>
    <name evidence="6" type="ORF">OV287_30560</name>
</gene>
<protein>
    <submittedName>
        <fullName evidence="6">ABC transporter substrate-binding protein</fullName>
    </submittedName>
</protein>
<feature type="chain" id="PRO_5047215861" evidence="5">
    <location>
        <begin position="23"/>
        <end position="428"/>
    </location>
</feature>
<dbReference type="InterPro" id="IPR006059">
    <property type="entry name" value="SBP"/>
</dbReference>
<evidence type="ECO:0000256" key="4">
    <source>
        <dbReference type="ARBA" id="ARBA00022729"/>
    </source>
</evidence>
<evidence type="ECO:0000256" key="1">
    <source>
        <dbReference type="ARBA" id="ARBA00004418"/>
    </source>
</evidence>
<dbReference type="SUPFAM" id="SSF53850">
    <property type="entry name" value="Periplasmic binding protein-like II"/>
    <property type="match status" value="1"/>
</dbReference>
<dbReference type="PANTHER" id="PTHR43649">
    <property type="entry name" value="ARABINOSE-BINDING PROTEIN-RELATED"/>
    <property type="match status" value="1"/>
</dbReference>
<organism evidence="6 7">
    <name type="scientific">Archangium lansingense</name>
    <dbReference type="NCBI Taxonomy" id="2995310"/>
    <lineage>
        <taxon>Bacteria</taxon>
        <taxon>Pseudomonadati</taxon>
        <taxon>Myxococcota</taxon>
        <taxon>Myxococcia</taxon>
        <taxon>Myxococcales</taxon>
        <taxon>Cystobacterineae</taxon>
        <taxon>Archangiaceae</taxon>
        <taxon>Archangium</taxon>
    </lineage>
</organism>
<evidence type="ECO:0000256" key="2">
    <source>
        <dbReference type="ARBA" id="ARBA00008520"/>
    </source>
</evidence>
<dbReference type="Gene3D" id="3.40.190.10">
    <property type="entry name" value="Periplasmic binding protein-like II"/>
    <property type="match status" value="2"/>
</dbReference>
<accession>A0ABT4AAW1</accession>
<feature type="signal peptide" evidence="5">
    <location>
        <begin position="1"/>
        <end position="22"/>
    </location>
</feature>
<keyword evidence="7" id="KW-1185">Reference proteome</keyword>
<keyword evidence="4 5" id="KW-0732">Signal</keyword>
<evidence type="ECO:0000256" key="5">
    <source>
        <dbReference type="SAM" id="SignalP"/>
    </source>
</evidence>
<sequence>MRNVLKGLAIATILASPALVHAETITIACGPEDDELKQCRKGAKDWAKKTGNQVEFAPVPLKRKDQFTAFKQQLSEKRPDVDVYRVDVVWPGMLAAHFIDLKLYVSDEVLNQHFPAIVQNNTVGGKLVAMPWFADAGLLFYRKDLLKKYGQNPPTTWQELEEVARKLQQAERKAGNGKMWGFVFAAKADEILTCTALEWIDSFGGGTIVGEDGKVTINNKKAVEALTTAAGWINDISPPEVRDYEEKDALDFFLSGNAVFMRNWPEAWAKAKARGGKLKCEVKGKCEVAVMALPKGGKDGKSTGTLGGWHLAVSRYSKHPEIAADLVKYLTSPEEQKRRAIKAAHNPSVMALYKDPKVLNANPFYPSLLETFTNPVARPWQVTGRQYDLMSSEFFNAVHAVLSGSGTPEDKLKGLQKTLERMSNEGKW</sequence>
<keyword evidence="3" id="KW-0813">Transport</keyword>
<evidence type="ECO:0000256" key="3">
    <source>
        <dbReference type="ARBA" id="ARBA00022448"/>
    </source>
</evidence>
<dbReference type="RefSeq" id="WP_267537574.1">
    <property type="nucleotide sequence ID" value="NZ_JAPNKA010000001.1"/>
</dbReference>
<dbReference type="Pfam" id="PF01547">
    <property type="entry name" value="SBP_bac_1"/>
    <property type="match status" value="1"/>
</dbReference>